<dbReference type="Pfam" id="PF06283">
    <property type="entry name" value="ThuA"/>
    <property type="match status" value="1"/>
</dbReference>
<evidence type="ECO:0000259" key="1">
    <source>
        <dbReference type="Pfam" id="PF06283"/>
    </source>
</evidence>
<evidence type="ECO:0000313" key="2">
    <source>
        <dbReference type="EMBL" id="RFU71221.1"/>
    </source>
</evidence>
<accession>A0A372LSN1</accession>
<sequence length="245" mass="28079">MLKVTVWNENRHEQKNPAVRDIYPDGIHGTIAEFLKAEGFDAGTATLDQPENGLTDEILANTDVLIWWGHLAHDEVRDEIVKKVQQCILDGMGLIVLHSGHFSKIFKTLMGTSCDLKWREANEKERLWVISPSHPITEGVGEYIELEKEEMYGEHFDIPAPDELIFTSWFEGGEVFRSGCTFKRGNGKVFYFRPGHETYPTYHNEQIQRVIINAVKWAQPVKREQPVYGNAQPLEEIKEKKGEGQ</sequence>
<dbReference type="Proteomes" id="UP000264541">
    <property type="component" value="Unassembled WGS sequence"/>
</dbReference>
<comment type="caution">
    <text evidence="2">The sequence shown here is derived from an EMBL/GenBank/DDBJ whole genome shotgun (WGS) entry which is preliminary data.</text>
</comment>
<dbReference type="OrthoDB" id="252909at2"/>
<reference evidence="2 3" key="1">
    <citation type="submission" date="2018-08" db="EMBL/GenBank/DDBJ databases">
        <title>Bacillus chawlae sp. nov., Bacillus glennii sp. nov., and Bacillus saganii sp. nov. Isolated from the Vehicle Assembly Building at Kennedy Space Center where the Viking Spacecraft were Assembled.</title>
        <authorList>
            <person name="Seuylemezian A."/>
            <person name="Vaishampayan P."/>
        </authorList>
    </citation>
    <scope>NUCLEOTIDE SEQUENCE [LARGE SCALE GENOMIC DNA]</scope>
    <source>
        <strain evidence="2 3">V47-23a</strain>
    </source>
</reference>
<dbReference type="SUPFAM" id="SSF52317">
    <property type="entry name" value="Class I glutamine amidotransferase-like"/>
    <property type="match status" value="1"/>
</dbReference>
<dbReference type="InterPro" id="IPR009381">
    <property type="entry name" value="Trehalose_catabolism_ThuA_prok"/>
</dbReference>
<name>A0A372LSN1_9BACI</name>
<organism evidence="2 3">
    <name type="scientific">Peribacillus saganii</name>
    <dbReference type="NCBI Taxonomy" id="2303992"/>
    <lineage>
        <taxon>Bacteria</taxon>
        <taxon>Bacillati</taxon>
        <taxon>Bacillota</taxon>
        <taxon>Bacilli</taxon>
        <taxon>Bacillales</taxon>
        <taxon>Bacillaceae</taxon>
        <taxon>Peribacillus</taxon>
    </lineage>
</organism>
<gene>
    <name evidence="2" type="ORF">D0469_02570</name>
</gene>
<dbReference type="RefSeq" id="WP_117325097.1">
    <property type="nucleotide sequence ID" value="NZ_QVTE01000007.1"/>
</dbReference>
<protein>
    <submittedName>
        <fullName evidence="2">Trehalose utilization protein ThuA</fullName>
    </submittedName>
</protein>
<dbReference type="AlphaFoldDB" id="A0A372LSN1"/>
<dbReference type="Gene3D" id="3.40.50.880">
    <property type="match status" value="1"/>
</dbReference>
<evidence type="ECO:0000313" key="3">
    <source>
        <dbReference type="Proteomes" id="UP000264541"/>
    </source>
</evidence>
<keyword evidence="3" id="KW-1185">Reference proteome</keyword>
<proteinExistence type="predicted"/>
<dbReference type="EMBL" id="QVTE01000007">
    <property type="protein sequence ID" value="RFU71221.1"/>
    <property type="molecule type" value="Genomic_DNA"/>
</dbReference>
<dbReference type="InterPro" id="IPR029010">
    <property type="entry name" value="ThuA-like"/>
</dbReference>
<dbReference type="InterPro" id="IPR029062">
    <property type="entry name" value="Class_I_gatase-like"/>
</dbReference>
<feature type="domain" description="ThuA-like" evidence="1">
    <location>
        <begin position="3"/>
        <end position="218"/>
    </location>
</feature>
<dbReference type="PIRSF" id="PIRSF030013">
    <property type="entry name" value="ThuA"/>
    <property type="match status" value="1"/>
</dbReference>